<evidence type="ECO:0000259" key="2">
    <source>
        <dbReference type="Pfam" id="PF01757"/>
    </source>
</evidence>
<keyword evidence="1" id="KW-1133">Transmembrane helix</keyword>
<proteinExistence type="predicted"/>
<sequence length="423" mass="46217">MKEPETARGSPRAYHAHLDGLRALACLWVVTSHYSHKPRAGLSGLLERGYLPVCFFIVLSGFMTHYASADKPLGALRHLLRFHAYRVGRILPLHWVCLLLQIPGSASTLSAANLGGALLLTTSWNCYAPFADGADALFGAHQCDYWPINGLHWTLSTLLFSWLLYPLLRPLASRFDNTTSSRLGLCALLLLGSMAPAAAVQLVAARRAAPFASSAQFHLLYQWPPARLPDFMFGVAVSQLASDPVVLRWPLWPQLIDGAACVLVGGLLAFPRVVGAEGCEHRCGPEIFLLSGCNGFFGILMLGGCTANAQGESVVMRVAASSWLARIGRLSLHVYLLQELVAKAFLFMQVATGGSCKSFSACTDLVGNQIYRTGPASSIDSSWWMLFLATLVTVAATWQQHGEVPWMRCMRQKLENYLQARLL</sequence>
<gene>
    <name evidence="3" type="ORF">AB1Y20_018125</name>
</gene>
<dbReference type="InterPro" id="IPR002656">
    <property type="entry name" value="Acyl_transf_3_dom"/>
</dbReference>
<keyword evidence="1" id="KW-0812">Transmembrane</keyword>
<evidence type="ECO:0000256" key="1">
    <source>
        <dbReference type="SAM" id="Phobius"/>
    </source>
</evidence>
<accession>A0AB34JM85</accession>
<dbReference type="GO" id="GO:0016747">
    <property type="term" value="F:acyltransferase activity, transferring groups other than amino-acyl groups"/>
    <property type="evidence" value="ECO:0007669"/>
    <property type="project" value="InterPro"/>
</dbReference>
<dbReference type="EMBL" id="JBGBPQ010000006">
    <property type="protein sequence ID" value="KAL1523170.1"/>
    <property type="molecule type" value="Genomic_DNA"/>
</dbReference>
<evidence type="ECO:0000313" key="4">
    <source>
        <dbReference type="Proteomes" id="UP001515480"/>
    </source>
</evidence>
<dbReference type="AlphaFoldDB" id="A0AB34JM85"/>
<reference evidence="3 4" key="1">
    <citation type="journal article" date="2024" name="Science">
        <title>Giant polyketide synthase enzymes in the biosynthesis of giant marine polyether toxins.</title>
        <authorList>
            <person name="Fallon T.R."/>
            <person name="Shende V.V."/>
            <person name="Wierzbicki I.H."/>
            <person name="Pendleton A.L."/>
            <person name="Watervoot N.F."/>
            <person name="Auber R.P."/>
            <person name="Gonzalez D.J."/>
            <person name="Wisecaver J.H."/>
            <person name="Moore B.S."/>
        </authorList>
    </citation>
    <scope>NUCLEOTIDE SEQUENCE [LARGE SCALE GENOMIC DNA]</scope>
    <source>
        <strain evidence="3 4">12B1</strain>
    </source>
</reference>
<organism evidence="3 4">
    <name type="scientific">Prymnesium parvum</name>
    <name type="common">Toxic golden alga</name>
    <dbReference type="NCBI Taxonomy" id="97485"/>
    <lineage>
        <taxon>Eukaryota</taxon>
        <taxon>Haptista</taxon>
        <taxon>Haptophyta</taxon>
        <taxon>Prymnesiophyceae</taxon>
        <taxon>Prymnesiales</taxon>
        <taxon>Prymnesiaceae</taxon>
        <taxon>Prymnesium</taxon>
    </lineage>
</organism>
<keyword evidence="4" id="KW-1185">Reference proteome</keyword>
<dbReference type="Proteomes" id="UP001515480">
    <property type="component" value="Unassembled WGS sequence"/>
</dbReference>
<dbReference type="Pfam" id="PF01757">
    <property type="entry name" value="Acyl_transf_3"/>
    <property type="match status" value="1"/>
</dbReference>
<dbReference type="GO" id="GO:0016020">
    <property type="term" value="C:membrane"/>
    <property type="evidence" value="ECO:0007669"/>
    <property type="project" value="TreeGrafter"/>
</dbReference>
<name>A0AB34JM85_PRYPA</name>
<protein>
    <recommendedName>
        <fullName evidence="2">Acyltransferase 3 domain-containing protein</fullName>
    </recommendedName>
</protein>
<comment type="caution">
    <text evidence="3">The sequence shown here is derived from an EMBL/GenBank/DDBJ whole genome shotgun (WGS) entry which is preliminary data.</text>
</comment>
<dbReference type="PANTHER" id="PTHR23028:SF53">
    <property type="entry name" value="ACYL_TRANSF_3 DOMAIN-CONTAINING PROTEIN"/>
    <property type="match status" value="1"/>
</dbReference>
<evidence type="ECO:0000313" key="3">
    <source>
        <dbReference type="EMBL" id="KAL1523170.1"/>
    </source>
</evidence>
<feature type="domain" description="Acyltransferase 3" evidence="2">
    <location>
        <begin position="18"/>
        <end position="398"/>
    </location>
</feature>
<keyword evidence="1" id="KW-0472">Membrane</keyword>
<dbReference type="GO" id="GO:0000271">
    <property type="term" value="P:polysaccharide biosynthetic process"/>
    <property type="evidence" value="ECO:0007669"/>
    <property type="project" value="TreeGrafter"/>
</dbReference>
<dbReference type="InterPro" id="IPR050879">
    <property type="entry name" value="Acyltransferase_3"/>
</dbReference>
<feature type="transmembrane region" description="Helical" evidence="1">
    <location>
        <begin position="183"/>
        <end position="204"/>
    </location>
</feature>
<dbReference type="PANTHER" id="PTHR23028">
    <property type="entry name" value="ACETYLTRANSFERASE"/>
    <property type="match status" value="1"/>
</dbReference>